<dbReference type="Gene3D" id="1.10.10.60">
    <property type="entry name" value="Homeodomain-like"/>
    <property type="match status" value="3"/>
</dbReference>
<feature type="compositionally biased region" description="Polar residues" evidence="5">
    <location>
        <begin position="49"/>
        <end position="61"/>
    </location>
</feature>
<dbReference type="InterPro" id="IPR009057">
    <property type="entry name" value="Homeodomain-like_sf"/>
</dbReference>
<dbReference type="PROSITE" id="PS50090">
    <property type="entry name" value="MYB_LIKE"/>
    <property type="match status" value="3"/>
</dbReference>
<feature type="domain" description="Myb-like" evidence="6">
    <location>
        <begin position="85"/>
        <end position="128"/>
    </location>
</feature>
<keyword evidence="4" id="KW-0539">Nucleus</keyword>
<keyword evidence="1" id="KW-0805">Transcription regulation</keyword>
<dbReference type="EMBL" id="JANBPT010000153">
    <property type="protein sequence ID" value="KAJ1926735.1"/>
    <property type="molecule type" value="Genomic_DNA"/>
</dbReference>
<dbReference type="CDD" id="cd00167">
    <property type="entry name" value="SANT"/>
    <property type="match status" value="3"/>
</dbReference>
<gene>
    <name evidence="8" type="ORF">IWQ60_003544</name>
</gene>
<dbReference type="GO" id="GO:0042795">
    <property type="term" value="P:snRNA transcription by RNA polymerase II"/>
    <property type="evidence" value="ECO:0007669"/>
    <property type="project" value="TreeGrafter"/>
</dbReference>
<dbReference type="AlphaFoldDB" id="A0A9W8A9F1"/>
<feature type="domain" description="Myb-like" evidence="6">
    <location>
        <begin position="130"/>
        <end position="181"/>
    </location>
</feature>
<dbReference type="PANTHER" id="PTHR46621:SF1">
    <property type="entry name" value="SNRNA-ACTIVATING PROTEIN COMPLEX SUBUNIT 4"/>
    <property type="match status" value="1"/>
</dbReference>
<dbReference type="GO" id="GO:0042796">
    <property type="term" value="P:snRNA transcription by RNA polymerase III"/>
    <property type="evidence" value="ECO:0007669"/>
    <property type="project" value="TreeGrafter"/>
</dbReference>
<comment type="caution">
    <text evidence="8">The sequence shown here is derived from an EMBL/GenBank/DDBJ whole genome shotgun (WGS) entry which is preliminary data.</text>
</comment>
<evidence type="ECO:0000259" key="6">
    <source>
        <dbReference type="PROSITE" id="PS50090"/>
    </source>
</evidence>
<dbReference type="PANTHER" id="PTHR46621">
    <property type="entry name" value="SNRNA-ACTIVATING PROTEIN COMPLEX SUBUNIT 4"/>
    <property type="match status" value="1"/>
</dbReference>
<evidence type="ECO:0000313" key="8">
    <source>
        <dbReference type="EMBL" id="KAJ1926735.1"/>
    </source>
</evidence>
<dbReference type="OrthoDB" id="2143914at2759"/>
<keyword evidence="9" id="KW-1185">Reference proteome</keyword>
<evidence type="ECO:0000256" key="1">
    <source>
        <dbReference type="ARBA" id="ARBA00023015"/>
    </source>
</evidence>
<feature type="domain" description="Myb-like" evidence="6">
    <location>
        <begin position="189"/>
        <end position="237"/>
    </location>
</feature>
<keyword evidence="2" id="KW-0238">DNA-binding</keyword>
<evidence type="ECO:0000256" key="2">
    <source>
        <dbReference type="ARBA" id="ARBA00023125"/>
    </source>
</evidence>
<protein>
    <submittedName>
        <fullName evidence="8">Uncharacterized protein</fullName>
    </submittedName>
</protein>
<dbReference type="Pfam" id="PF13921">
    <property type="entry name" value="Myb_DNA-bind_6"/>
    <property type="match status" value="1"/>
</dbReference>
<dbReference type="PROSITE" id="PS51294">
    <property type="entry name" value="HTH_MYB"/>
    <property type="match status" value="1"/>
</dbReference>
<feature type="region of interest" description="Disordered" evidence="5">
    <location>
        <begin position="352"/>
        <end position="378"/>
    </location>
</feature>
<feature type="compositionally biased region" description="Polar residues" evidence="5">
    <location>
        <begin position="352"/>
        <end position="361"/>
    </location>
</feature>
<evidence type="ECO:0000256" key="3">
    <source>
        <dbReference type="ARBA" id="ARBA00023163"/>
    </source>
</evidence>
<feature type="region of interest" description="Disordered" evidence="5">
    <location>
        <begin position="49"/>
        <end position="86"/>
    </location>
</feature>
<dbReference type="Pfam" id="PF00249">
    <property type="entry name" value="Myb_DNA-binding"/>
    <property type="match status" value="2"/>
</dbReference>
<dbReference type="SUPFAM" id="SSF46689">
    <property type="entry name" value="Homeodomain-like"/>
    <property type="match status" value="3"/>
</dbReference>
<dbReference type="GO" id="GO:0001006">
    <property type="term" value="F:RNA polymerase III type 3 promoter sequence-specific DNA binding"/>
    <property type="evidence" value="ECO:0007669"/>
    <property type="project" value="TreeGrafter"/>
</dbReference>
<evidence type="ECO:0000256" key="5">
    <source>
        <dbReference type="SAM" id="MobiDB-lite"/>
    </source>
</evidence>
<dbReference type="GO" id="GO:0000978">
    <property type="term" value="F:RNA polymerase II cis-regulatory region sequence-specific DNA binding"/>
    <property type="evidence" value="ECO:0007669"/>
    <property type="project" value="TreeGrafter"/>
</dbReference>
<feature type="domain" description="HTH myb-type" evidence="7">
    <location>
        <begin position="84"/>
        <end position="132"/>
    </location>
</feature>
<keyword evidence="3" id="KW-0804">Transcription</keyword>
<evidence type="ECO:0000259" key="7">
    <source>
        <dbReference type="PROSITE" id="PS51294"/>
    </source>
</evidence>
<evidence type="ECO:0000256" key="4">
    <source>
        <dbReference type="ARBA" id="ARBA00023242"/>
    </source>
</evidence>
<dbReference type="InterPro" id="IPR051575">
    <property type="entry name" value="Myb-like_DNA-bd"/>
</dbReference>
<dbReference type="Proteomes" id="UP001150569">
    <property type="component" value="Unassembled WGS sequence"/>
</dbReference>
<evidence type="ECO:0000313" key="9">
    <source>
        <dbReference type="Proteomes" id="UP001150569"/>
    </source>
</evidence>
<proteinExistence type="predicted"/>
<dbReference type="InterPro" id="IPR001005">
    <property type="entry name" value="SANT/Myb"/>
</dbReference>
<accession>A0A9W8A9F1</accession>
<organism evidence="8 9">
    <name type="scientific">Tieghemiomyces parasiticus</name>
    <dbReference type="NCBI Taxonomy" id="78921"/>
    <lineage>
        <taxon>Eukaryota</taxon>
        <taxon>Fungi</taxon>
        <taxon>Fungi incertae sedis</taxon>
        <taxon>Zoopagomycota</taxon>
        <taxon>Kickxellomycotina</taxon>
        <taxon>Dimargaritomycetes</taxon>
        <taxon>Dimargaritales</taxon>
        <taxon>Dimargaritaceae</taxon>
        <taxon>Tieghemiomyces</taxon>
    </lineage>
</organism>
<dbReference type="GO" id="GO:0019185">
    <property type="term" value="C:snRNA-activating protein complex"/>
    <property type="evidence" value="ECO:0007669"/>
    <property type="project" value="TreeGrafter"/>
</dbReference>
<reference evidence="8" key="1">
    <citation type="submission" date="2022-07" db="EMBL/GenBank/DDBJ databases">
        <title>Phylogenomic reconstructions and comparative analyses of Kickxellomycotina fungi.</title>
        <authorList>
            <person name="Reynolds N.K."/>
            <person name="Stajich J.E."/>
            <person name="Barry K."/>
            <person name="Grigoriev I.V."/>
            <person name="Crous P."/>
            <person name="Smith M.E."/>
        </authorList>
    </citation>
    <scope>NUCLEOTIDE SEQUENCE</scope>
    <source>
        <strain evidence="8">RSA 861</strain>
    </source>
</reference>
<sequence length="480" mass="54545">MKRVGTFGSTLGRTVLVATAQRHALPSARNTLSHSHFLVRYICVSQRSSQASNESPRTPRSPNAYLRFTPRPHRPSADVEATPTWTSQEDTRLREAVWQYGANDWLRIAQVLGRDRPNDCRQRFQSLVFQPERLRRTWTKADNDKLLEAVKRLGEDNWPAIEKLFPEFSPGSVYAHYNALMRTTRNPIWKPFETARLRKAIDQYGGPNRMDQWINIARAVGRGRTAEDCYSQWYRRPFDPYPNAWGPPQLDVTLLLIVYDASPRLLIRAPVLLDLCQAFREAYPVSYYSSTEDVAYIQCWQLHVGESGSLADMTAEGEAEVAAEEVNVKDKPDIRIWHQVALKRHAEWTKLTGTSSPNASTMAGEKKPESSPLSPPPSFIHPSHIRNRFMRLMIGSNLAARFTPANLDLFRAGWMTPEKVSPAMAKQVMGVKATEFELRSLAWYLRCIGRFLPMIEDAQHGAYSNSLAVVSTLHRPALVA</sequence>
<name>A0A9W8A9F1_9FUNG</name>
<dbReference type="SMART" id="SM00717">
    <property type="entry name" value="SANT"/>
    <property type="match status" value="3"/>
</dbReference>
<dbReference type="InterPro" id="IPR017930">
    <property type="entry name" value="Myb_dom"/>
</dbReference>